<reference evidence="2 3" key="1">
    <citation type="submission" date="2013-09" db="EMBL/GenBank/DDBJ databases">
        <title>Whole genome shotgun sequence of Vibrio proteolyticus NBRC 13287.</title>
        <authorList>
            <person name="Isaki S."/>
            <person name="Hosoyama A."/>
            <person name="Numata M."/>
            <person name="Hashimoto M."/>
            <person name="Hosoyama Y."/>
            <person name="Tsuchikane K."/>
            <person name="Noguchi M."/>
            <person name="Hirakata S."/>
            <person name="Ichikawa N."/>
            <person name="Ohji S."/>
            <person name="Yamazoe A."/>
            <person name="Fujita N."/>
        </authorList>
    </citation>
    <scope>NUCLEOTIDE SEQUENCE [LARGE SCALE GENOMIC DNA]</scope>
    <source>
        <strain evidence="2 3">NBRC 13287</strain>
    </source>
</reference>
<sequence>MSQYNHQYYIVFENYDDDTLYLTTHDRSDHRNYEYTKLVGSEPMFFTNGYRDEDLAKGISRPIKQAHLSSTYPVITNEIKNALRGIENELFQFYPAVILDDNDTYNEDYWVFNVFHKMDVLDIDNCAIRRINPNREGQKIQKYFLSDNKLDKIPLSERLVFKPKFSNISHIIVHETVVNIFQKHDVDTLNFIKISDWEMGLHFIE</sequence>
<organism evidence="2 3">
    <name type="scientific">Vibrio proteolyticus NBRC 13287</name>
    <dbReference type="NCBI Taxonomy" id="1219065"/>
    <lineage>
        <taxon>Bacteria</taxon>
        <taxon>Pseudomonadati</taxon>
        <taxon>Pseudomonadota</taxon>
        <taxon>Gammaproteobacteria</taxon>
        <taxon>Vibrionales</taxon>
        <taxon>Vibrionaceae</taxon>
        <taxon>Vibrio</taxon>
    </lineage>
</organism>
<gene>
    <name evidence="2" type="ORF">VPR01S_17_00010</name>
</gene>
<feature type="domain" description="Immunity MXAN-0049 protein" evidence="1">
    <location>
        <begin position="67"/>
        <end position="195"/>
    </location>
</feature>
<keyword evidence="3" id="KW-1185">Reference proteome</keyword>
<dbReference type="InterPro" id="IPR012433">
    <property type="entry name" value="Imm11"/>
</dbReference>
<dbReference type="Proteomes" id="UP000016570">
    <property type="component" value="Unassembled WGS sequence"/>
</dbReference>
<accession>U3A5D2</accession>
<comment type="caution">
    <text evidence="2">The sequence shown here is derived from an EMBL/GenBank/DDBJ whole genome shotgun (WGS) entry which is preliminary data.</text>
</comment>
<dbReference type="eggNOG" id="ENOG50344VB">
    <property type="taxonomic scope" value="Bacteria"/>
</dbReference>
<evidence type="ECO:0000313" key="3">
    <source>
        <dbReference type="Proteomes" id="UP000016570"/>
    </source>
</evidence>
<dbReference type="Pfam" id="PF07791">
    <property type="entry name" value="Imm11"/>
    <property type="match status" value="1"/>
</dbReference>
<name>U3A5D2_VIBPR</name>
<dbReference type="STRING" id="1219065.VPR01S_17_00010"/>
<dbReference type="EMBL" id="BATJ01000017">
    <property type="protein sequence ID" value="GAD68552.1"/>
    <property type="molecule type" value="Genomic_DNA"/>
</dbReference>
<evidence type="ECO:0000313" key="2">
    <source>
        <dbReference type="EMBL" id="GAD68552.1"/>
    </source>
</evidence>
<dbReference type="AlphaFoldDB" id="U3A5D2"/>
<protein>
    <recommendedName>
        <fullName evidence="1">Immunity MXAN-0049 protein domain-containing protein</fullName>
    </recommendedName>
</protein>
<evidence type="ECO:0000259" key="1">
    <source>
        <dbReference type="Pfam" id="PF07791"/>
    </source>
</evidence>
<proteinExistence type="predicted"/>